<protein>
    <submittedName>
        <fullName evidence="5">t-SNARE coiled-coil homology domain-containing protein</fullName>
    </submittedName>
</protein>
<dbReference type="Pfam" id="PF05739">
    <property type="entry name" value="SNARE"/>
    <property type="match status" value="1"/>
</dbReference>
<evidence type="ECO:0000259" key="2">
    <source>
        <dbReference type="PROSITE" id="PS50192"/>
    </source>
</evidence>
<feature type="domain" description="T-SNARE coiled-coil homology" evidence="2">
    <location>
        <begin position="5"/>
        <end position="67"/>
    </location>
</feature>
<evidence type="ECO:0000313" key="5">
    <source>
        <dbReference type="WBParaSite" id="TTAC_0000594101-mRNA-1"/>
    </source>
</evidence>
<dbReference type="Proteomes" id="UP000274429">
    <property type="component" value="Unassembled WGS sequence"/>
</dbReference>
<dbReference type="AlphaFoldDB" id="A0A0R3WYV1"/>
<dbReference type="Gene3D" id="1.20.5.110">
    <property type="match status" value="1"/>
</dbReference>
<dbReference type="OrthoDB" id="47276at2759"/>
<dbReference type="PROSITE" id="PS50192">
    <property type="entry name" value="T_SNARE"/>
    <property type="match status" value="1"/>
</dbReference>
<organism evidence="5">
    <name type="scientific">Hydatigena taeniaeformis</name>
    <name type="common">Feline tapeworm</name>
    <name type="synonym">Taenia taeniaeformis</name>
    <dbReference type="NCBI Taxonomy" id="6205"/>
    <lineage>
        <taxon>Eukaryota</taxon>
        <taxon>Metazoa</taxon>
        <taxon>Spiralia</taxon>
        <taxon>Lophotrochozoa</taxon>
        <taxon>Platyhelminthes</taxon>
        <taxon>Cestoda</taxon>
        <taxon>Eucestoda</taxon>
        <taxon>Cyclophyllidea</taxon>
        <taxon>Taeniidae</taxon>
        <taxon>Hydatigera</taxon>
    </lineage>
</organism>
<dbReference type="STRING" id="6205.A0A0R3WYV1"/>
<sequence>MVVRQREASTSAMAIRHTEATIVQLGQIYEQFAFLVREQADVVMRIDGHVDDAVTNVDLAHGNLIQFLRHVSERRAFMLKFFAVLLAIFCLFTLFRR</sequence>
<evidence type="ECO:0000313" key="3">
    <source>
        <dbReference type="EMBL" id="VDM27988.1"/>
    </source>
</evidence>
<keyword evidence="1" id="KW-0472">Membrane</keyword>
<feature type="transmembrane region" description="Helical" evidence="1">
    <location>
        <begin position="77"/>
        <end position="95"/>
    </location>
</feature>
<keyword evidence="1" id="KW-0812">Transmembrane</keyword>
<dbReference type="WBParaSite" id="TTAC_0000594101-mRNA-1">
    <property type="protein sequence ID" value="TTAC_0000594101-mRNA-1"/>
    <property type="gene ID" value="TTAC_0000594101"/>
</dbReference>
<reference evidence="5" key="1">
    <citation type="submission" date="2017-02" db="UniProtKB">
        <authorList>
            <consortium name="WormBaseParasite"/>
        </authorList>
    </citation>
    <scope>IDENTIFICATION</scope>
</reference>
<reference evidence="3 4" key="2">
    <citation type="submission" date="2018-11" db="EMBL/GenBank/DDBJ databases">
        <authorList>
            <consortium name="Pathogen Informatics"/>
        </authorList>
    </citation>
    <scope>NUCLEOTIDE SEQUENCE [LARGE SCALE GENOMIC DNA]</scope>
</reference>
<name>A0A0R3WYV1_HYDTA</name>
<proteinExistence type="predicted"/>
<dbReference type="InterPro" id="IPR000727">
    <property type="entry name" value="T_SNARE_dom"/>
</dbReference>
<accession>A0A0R3WYV1</accession>
<dbReference type="EMBL" id="UYWX01009767">
    <property type="protein sequence ID" value="VDM27988.1"/>
    <property type="molecule type" value="Genomic_DNA"/>
</dbReference>
<evidence type="ECO:0000313" key="4">
    <source>
        <dbReference type="Proteomes" id="UP000274429"/>
    </source>
</evidence>
<evidence type="ECO:0000256" key="1">
    <source>
        <dbReference type="SAM" id="Phobius"/>
    </source>
</evidence>
<gene>
    <name evidence="3" type="ORF">TTAC_LOCUS5927</name>
</gene>
<keyword evidence="4" id="KW-1185">Reference proteome</keyword>
<keyword evidence="1" id="KW-1133">Transmembrane helix</keyword>
<dbReference type="SUPFAM" id="SSF58038">
    <property type="entry name" value="SNARE fusion complex"/>
    <property type="match status" value="1"/>
</dbReference>